<keyword evidence="2" id="KW-1185">Reference proteome</keyword>
<name>A0ACB9D0V6_CICIN</name>
<sequence length="246" mass="27427">MLVSFLMGLNMSLTAIKAALALVVLDFKDAGPCLEKVSYSLLVFFCGMFVTVDGFNRTGIPSAVWDFMEQHAQIDHISGVAFLRFCVGVSHKQNGSYNGYKFELLVLKQRIALVSRKKLIVVSVLNLNLRRSCTSVTPYLNAISDLPDVADYAMTIVDELSTNNYKGLFLRAFVRPILDSFESSKEVPQPALSDVRRNLDQAKKLLQALIKVIFAGILQNRLFCKTNKKGPTYKKKICAEHGLLLV</sequence>
<dbReference type="EMBL" id="CM042013">
    <property type="protein sequence ID" value="KAI3740192.1"/>
    <property type="molecule type" value="Genomic_DNA"/>
</dbReference>
<reference evidence="2" key="1">
    <citation type="journal article" date="2022" name="Mol. Ecol. Resour.">
        <title>The genomes of chicory, endive, great burdock and yacon provide insights into Asteraceae palaeo-polyploidization history and plant inulin production.</title>
        <authorList>
            <person name="Fan W."/>
            <person name="Wang S."/>
            <person name="Wang H."/>
            <person name="Wang A."/>
            <person name="Jiang F."/>
            <person name="Liu H."/>
            <person name="Zhao H."/>
            <person name="Xu D."/>
            <person name="Zhang Y."/>
        </authorList>
    </citation>
    <scope>NUCLEOTIDE SEQUENCE [LARGE SCALE GENOMIC DNA]</scope>
    <source>
        <strain evidence="2">cv. Punajuju</strain>
    </source>
</reference>
<reference evidence="1 2" key="2">
    <citation type="journal article" date="2022" name="Mol. Ecol. Resour.">
        <title>The genomes of chicory, endive, great burdock and yacon provide insights into Asteraceae paleo-polyploidization history and plant inulin production.</title>
        <authorList>
            <person name="Fan W."/>
            <person name="Wang S."/>
            <person name="Wang H."/>
            <person name="Wang A."/>
            <person name="Jiang F."/>
            <person name="Liu H."/>
            <person name="Zhao H."/>
            <person name="Xu D."/>
            <person name="Zhang Y."/>
        </authorList>
    </citation>
    <scope>NUCLEOTIDE SEQUENCE [LARGE SCALE GENOMIC DNA]</scope>
    <source>
        <strain evidence="2">cv. Punajuju</strain>
        <tissue evidence="1">Leaves</tissue>
    </source>
</reference>
<comment type="caution">
    <text evidence="1">The sequence shown here is derived from an EMBL/GenBank/DDBJ whole genome shotgun (WGS) entry which is preliminary data.</text>
</comment>
<organism evidence="1 2">
    <name type="scientific">Cichorium intybus</name>
    <name type="common">Chicory</name>
    <dbReference type="NCBI Taxonomy" id="13427"/>
    <lineage>
        <taxon>Eukaryota</taxon>
        <taxon>Viridiplantae</taxon>
        <taxon>Streptophyta</taxon>
        <taxon>Embryophyta</taxon>
        <taxon>Tracheophyta</taxon>
        <taxon>Spermatophyta</taxon>
        <taxon>Magnoliopsida</taxon>
        <taxon>eudicotyledons</taxon>
        <taxon>Gunneridae</taxon>
        <taxon>Pentapetalae</taxon>
        <taxon>asterids</taxon>
        <taxon>campanulids</taxon>
        <taxon>Asterales</taxon>
        <taxon>Asteraceae</taxon>
        <taxon>Cichorioideae</taxon>
        <taxon>Cichorieae</taxon>
        <taxon>Cichoriinae</taxon>
        <taxon>Cichorium</taxon>
    </lineage>
</organism>
<evidence type="ECO:0000313" key="2">
    <source>
        <dbReference type="Proteomes" id="UP001055811"/>
    </source>
</evidence>
<proteinExistence type="predicted"/>
<accession>A0ACB9D0V6</accession>
<evidence type="ECO:0000313" key="1">
    <source>
        <dbReference type="EMBL" id="KAI3740192.1"/>
    </source>
</evidence>
<dbReference type="Proteomes" id="UP001055811">
    <property type="component" value="Linkage Group LG05"/>
</dbReference>
<protein>
    <submittedName>
        <fullName evidence="1">Uncharacterized protein</fullName>
    </submittedName>
</protein>
<gene>
    <name evidence="1" type="ORF">L2E82_30615</name>
</gene>